<accession>A0A6M3KXC2</accession>
<organism evidence="1">
    <name type="scientific">viral metagenome</name>
    <dbReference type="NCBI Taxonomy" id="1070528"/>
    <lineage>
        <taxon>unclassified sequences</taxon>
        <taxon>metagenomes</taxon>
        <taxon>organismal metagenomes</taxon>
    </lineage>
</organism>
<evidence type="ECO:0000313" key="1">
    <source>
        <dbReference type="EMBL" id="QJA86639.1"/>
    </source>
</evidence>
<name>A0A6M3KXC2_9ZZZZ</name>
<reference evidence="1" key="1">
    <citation type="submission" date="2020-03" db="EMBL/GenBank/DDBJ databases">
        <title>The deep terrestrial virosphere.</title>
        <authorList>
            <person name="Holmfeldt K."/>
            <person name="Nilsson E."/>
            <person name="Simone D."/>
            <person name="Lopez-Fernandez M."/>
            <person name="Wu X."/>
            <person name="de Brujin I."/>
            <person name="Lundin D."/>
            <person name="Andersson A."/>
            <person name="Bertilsson S."/>
            <person name="Dopson M."/>
        </authorList>
    </citation>
    <scope>NUCLEOTIDE SEQUENCE</scope>
    <source>
        <strain evidence="1">MM415B03149</strain>
    </source>
</reference>
<protein>
    <submittedName>
        <fullName evidence="1">Uncharacterized protein</fullName>
    </submittedName>
</protein>
<dbReference type="EMBL" id="MT142649">
    <property type="protein sequence ID" value="QJA86639.1"/>
    <property type="molecule type" value="Genomic_DNA"/>
</dbReference>
<dbReference type="AlphaFoldDB" id="A0A6M3KXC2"/>
<proteinExistence type="predicted"/>
<gene>
    <name evidence="1" type="ORF">MM415B03149_0006</name>
</gene>
<sequence>MEKIEVRLACLYIAERLAPPIDDFVYIGKTPKDIPAFEKLAIELENFIYNGNFRSTNGIEA</sequence>